<dbReference type="KEGG" id="bgo:BM43_5599"/>
<dbReference type="PANTHER" id="PTHR30537:SF21">
    <property type="entry name" value="HTH-TYPE TRANSCRIPTIONAL REGULATOR SINR-RELATED"/>
    <property type="match status" value="1"/>
</dbReference>
<feature type="domain" description="HTH lysR-type" evidence="5">
    <location>
        <begin position="1"/>
        <end position="60"/>
    </location>
</feature>
<evidence type="ECO:0000259" key="5">
    <source>
        <dbReference type="PROSITE" id="PS50931"/>
    </source>
</evidence>
<proteinExistence type="inferred from homology"/>
<evidence type="ECO:0000256" key="1">
    <source>
        <dbReference type="ARBA" id="ARBA00009437"/>
    </source>
</evidence>
<dbReference type="GO" id="GO:0043565">
    <property type="term" value="F:sequence-specific DNA binding"/>
    <property type="evidence" value="ECO:0007669"/>
    <property type="project" value="TreeGrafter"/>
</dbReference>
<keyword evidence="4" id="KW-0804">Transcription</keyword>
<dbReference type="PROSITE" id="PS50931">
    <property type="entry name" value="HTH_LYSR"/>
    <property type="match status" value="1"/>
</dbReference>
<evidence type="ECO:0000313" key="7">
    <source>
        <dbReference type="Proteomes" id="UP000029590"/>
    </source>
</evidence>
<dbReference type="Pfam" id="PF03466">
    <property type="entry name" value="LysR_substrate"/>
    <property type="match status" value="1"/>
</dbReference>
<dbReference type="Pfam" id="PF00126">
    <property type="entry name" value="HTH_1"/>
    <property type="match status" value="1"/>
</dbReference>
<dbReference type="EMBL" id="JPGG01000016">
    <property type="protein sequence ID" value="KGC14164.1"/>
    <property type="molecule type" value="Genomic_DNA"/>
</dbReference>
<dbReference type="SUPFAM" id="SSF46785">
    <property type="entry name" value="Winged helix' DNA-binding domain"/>
    <property type="match status" value="1"/>
</dbReference>
<dbReference type="GO" id="GO:0003700">
    <property type="term" value="F:DNA-binding transcription factor activity"/>
    <property type="evidence" value="ECO:0007669"/>
    <property type="project" value="InterPro"/>
</dbReference>
<accession>A0AAW3EZ00</accession>
<dbReference type="SUPFAM" id="SSF53850">
    <property type="entry name" value="Periplasmic binding protein-like II"/>
    <property type="match status" value="1"/>
</dbReference>
<dbReference type="Gene3D" id="1.10.10.10">
    <property type="entry name" value="Winged helix-like DNA-binding domain superfamily/Winged helix DNA-binding domain"/>
    <property type="match status" value="1"/>
</dbReference>
<comment type="caution">
    <text evidence="6">The sequence shown here is derived from an EMBL/GenBank/DDBJ whole genome shotgun (WGS) entry which is preliminary data.</text>
</comment>
<name>A0AAW3EZ00_BURGA</name>
<evidence type="ECO:0000256" key="2">
    <source>
        <dbReference type="ARBA" id="ARBA00023015"/>
    </source>
</evidence>
<evidence type="ECO:0000313" key="6">
    <source>
        <dbReference type="EMBL" id="KGC14164.1"/>
    </source>
</evidence>
<dbReference type="InterPro" id="IPR036388">
    <property type="entry name" value="WH-like_DNA-bd_sf"/>
</dbReference>
<protein>
    <submittedName>
        <fullName evidence="6">Bacterial regulatory helix-turn-helix, lysR family protein</fullName>
    </submittedName>
</protein>
<reference evidence="6 7" key="1">
    <citation type="submission" date="2014-04" db="EMBL/GenBank/DDBJ databases">
        <authorList>
            <person name="Bishop-Lilly K.A."/>
            <person name="Broomall S.M."/>
            <person name="Chain P.S."/>
            <person name="Chertkov O."/>
            <person name="Coyne S.R."/>
            <person name="Daligault H.E."/>
            <person name="Davenport K.W."/>
            <person name="Erkkila T."/>
            <person name="Frey K.G."/>
            <person name="Gibbons H.S."/>
            <person name="Gu W."/>
            <person name="Jaissle J."/>
            <person name="Johnson S.L."/>
            <person name="Koroleva G.I."/>
            <person name="Ladner J.T."/>
            <person name="Lo C.-C."/>
            <person name="Minogue T.D."/>
            <person name="Munk C."/>
            <person name="Palacios G.F."/>
            <person name="Redden C.L."/>
            <person name="Rosenzweig C.N."/>
            <person name="Scholz M.B."/>
            <person name="Teshima H."/>
            <person name="Xu Y."/>
        </authorList>
    </citation>
    <scope>NUCLEOTIDE SEQUENCE [LARGE SCALE GENOMIC DNA]</scope>
    <source>
        <strain evidence="7">gladioli</strain>
    </source>
</reference>
<dbReference type="InterPro" id="IPR000847">
    <property type="entry name" value="LysR_HTH_N"/>
</dbReference>
<dbReference type="FunFam" id="1.10.10.10:FF:000001">
    <property type="entry name" value="LysR family transcriptional regulator"/>
    <property type="match status" value="1"/>
</dbReference>
<evidence type="ECO:0000256" key="4">
    <source>
        <dbReference type="ARBA" id="ARBA00023163"/>
    </source>
</evidence>
<dbReference type="InterPro" id="IPR058163">
    <property type="entry name" value="LysR-type_TF_proteobact-type"/>
</dbReference>
<dbReference type="AlphaFoldDB" id="A0AAW3EZ00"/>
<dbReference type="CDD" id="cd08422">
    <property type="entry name" value="PBP2_CrgA_like"/>
    <property type="match status" value="1"/>
</dbReference>
<organism evidence="6 7">
    <name type="scientific">Burkholderia gladioli</name>
    <name type="common">Pseudomonas marginata</name>
    <name type="synonym">Phytomonas marginata</name>
    <dbReference type="NCBI Taxonomy" id="28095"/>
    <lineage>
        <taxon>Bacteria</taxon>
        <taxon>Pseudomonadati</taxon>
        <taxon>Pseudomonadota</taxon>
        <taxon>Betaproteobacteria</taxon>
        <taxon>Burkholderiales</taxon>
        <taxon>Burkholderiaceae</taxon>
        <taxon>Burkholderia</taxon>
    </lineage>
</organism>
<keyword evidence="2" id="KW-0805">Transcription regulation</keyword>
<dbReference type="PANTHER" id="PTHR30537">
    <property type="entry name" value="HTH-TYPE TRANSCRIPTIONAL REGULATOR"/>
    <property type="match status" value="1"/>
</dbReference>
<dbReference type="GeneID" id="66460328"/>
<dbReference type="InterPro" id="IPR005119">
    <property type="entry name" value="LysR_subst-bd"/>
</dbReference>
<dbReference type="RefSeq" id="WP_217281869.1">
    <property type="nucleotide sequence ID" value="NZ_CADEPO010000003.1"/>
</dbReference>
<comment type="similarity">
    <text evidence="1">Belongs to the LysR transcriptional regulatory family.</text>
</comment>
<dbReference type="InterPro" id="IPR036390">
    <property type="entry name" value="WH_DNA-bd_sf"/>
</dbReference>
<dbReference type="Proteomes" id="UP000029590">
    <property type="component" value="Unassembled WGS sequence"/>
</dbReference>
<dbReference type="Gene3D" id="3.40.190.290">
    <property type="match status" value="1"/>
</dbReference>
<dbReference type="FunFam" id="3.40.190.290:FF:000001">
    <property type="entry name" value="Transcriptional regulator, LysR family"/>
    <property type="match status" value="1"/>
</dbReference>
<dbReference type="GO" id="GO:0006351">
    <property type="term" value="P:DNA-templated transcription"/>
    <property type="evidence" value="ECO:0007669"/>
    <property type="project" value="TreeGrafter"/>
</dbReference>
<evidence type="ECO:0000256" key="3">
    <source>
        <dbReference type="ARBA" id="ARBA00023125"/>
    </source>
</evidence>
<sequence length="305" mass="32948">MIERLEDIGVFVRTADNGSLSAAARALDITPAVASAALKRLEAALGTRLLTRSTRNLRLTPDGERYLEYARGMLAAAEAGRTAIAAGRHTIGGEVSLSVPSDLGRNLLFGWLDAFLAEHPAVRLNVRLSDRIADLYRQPVDLAVRYGPPHDSALVALPLAPDNRRVLCAAPRYFAEHGMPRTPAELASHNCLRLALGDTIHQQWTFFDAAGEAHPVKVSGDRVADDGELVHRWALAGHGLTYKSRLDVLASLRAGTLVQALADHQGEPAPLHLVTTHRTLISPTVTALRDALQARVRDYLDAPSA</sequence>
<gene>
    <name evidence="6" type="ORF">DM48_2166</name>
</gene>
<keyword evidence="3" id="KW-0238">DNA-binding</keyword>